<reference evidence="1" key="1">
    <citation type="submission" date="2021-02" db="EMBL/GenBank/DDBJ databases">
        <authorList>
            <consortium name="DOE Joint Genome Institute"/>
            <person name="Ahrendt S."/>
            <person name="Looney B.P."/>
            <person name="Miyauchi S."/>
            <person name="Morin E."/>
            <person name="Drula E."/>
            <person name="Courty P.E."/>
            <person name="Chicoki N."/>
            <person name="Fauchery L."/>
            <person name="Kohler A."/>
            <person name="Kuo A."/>
            <person name="Labutti K."/>
            <person name="Pangilinan J."/>
            <person name="Lipzen A."/>
            <person name="Riley R."/>
            <person name="Andreopoulos W."/>
            <person name="He G."/>
            <person name="Johnson J."/>
            <person name="Barry K.W."/>
            <person name="Grigoriev I.V."/>
            <person name="Nagy L."/>
            <person name="Hibbett D."/>
            <person name="Henrissat B."/>
            <person name="Matheny P.B."/>
            <person name="Labbe J."/>
            <person name="Martin F."/>
        </authorList>
    </citation>
    <scope>NUCLEOTIDE SEQUENCE</scope>
    <source>
        <strain evidence="1">EC-137</strain>
    </source>
</reference>
<accession>A0ACB8QKV3</accession>
<gene>
    <name evidence="1" type="ORF">K488DRAFT_49831</name>
</gene>
<evidence type="ECO:0000313" key="1">
    <source>
        <dbReference type="EMBL" id="KAI0032479.1"/>
    </source>
</evidence>
<dbReference type="EMBL" id="MU273545">
    <property type="protein sequence ID" value="KAI0032479.1"/>
    <property type="molecule type" value="Genomic_DNA"/>
</dbReference>
<proteinExistence type="predicted"/>
<keyword evidence="2" id="KW-1185">Reference proteome</keyword>
<sequence>IDPASLIGTTIVRVRRSPTHPTTSLVLSDGRTFQVRVHGYSPAHAALPRTLETSGALFSATPASPSGRAVRLTVRDARLVALKDTALARSVGSAEERRWSVEHLALAVRFEEEDGWQCVWAAVEEYGERGACVYRTYDDVYVQEVRRGKRAGVRA</sequence>
<dbReference type="Proteomes" id="UP000814128">
    <property type="component" value="Unassembled WGS sequence"/>
</dbReference>
<reference evidence="1" key="2">
    <citation type="journal article" date="2022" name="New Phytol.">
        <title>Evolutionary transition to the ectomycorrhizal habit in the genomes of a hyperdiverse lineage of mushroom-forming fungi.</title>
        <authorList>
            <person name="Looney B."/>
            <person name="Miyauchi S."/>
            <person name="Morin E."/>
            <person name="Drula E."/>
            <person name="Courty P.E."/>
            <person name="Kohler A."/>
            <person name="Kuo A."/>
            <person name="LaButti K."/>
            <person name="Pangilinan J."/>
            <person name="Lipzen A."/>
            <person name="Riley R."/>
            <person name="Andreopoulos W."/>
            <person name="He G."/>
            <person name="Johnson J."/>
            <person name="Nolan M."/>
            <person name="Tritt A."/>
            <person name="Barry K.W."/>
            <person name="Grigoriev I.V."/>
            <person name="Nagy L.G."/>
            <person name="Hibbett D."/>
            <person name="Henrissat B."/>
            <person name="Matheny P.B."/>
            <person name="Labbe J."/>
            <person name="Martin F.M."/>
        </authorList>
    </citation>
    <scope>NUCLEOTIDE SEQUENCE</scope>
    <source>
        <strain evidence="1">EC-137</strain>
    </source>
</reference>
<protein>
    <submittedName>
        <fullName evidence="1">Uncharacterized protein</fullName>
    </submittedName>
</protein>
<organism evidence="1 2">
    <name type="scientific">Vararia minispora EC-137</name>
    <dbReference type="NCBI Taxonomy" id="1314806"/>
    <lineage>
        <taxon>Eukaryota</taxon>
        <taxon>Fungi</taxon>
        <taxon>Dikarya</taxon>
        <taxon>Basidiomycota</taxon>
        <taxon>Agaricomycotina</taxon>
        <taxon>Agaricomycetes</taxon>
        <taxon>Russulales</taxon>
        <taxon>Lachnocladiaceae</taxon>
        <taxon>Vararia</taxon>
    </lineage>
</organism>
<evidence type="ECO:0000313" key="2">
    <source>
        <dbReference type="Proteomes" id="UP000814128"/>
    </source>
</evidence>
<feature type="non-terminal residue" evidence="1">
    <location>
        <position position="1"/>
    </location>
</feature>
<name>A0ACB8QKV3_9AGAM</name>
<comment type="caution">
    <text evidence="1">The sequence shown here is derived from an EMBL/GenBank/DDBJ whole genome shotgun (WGS) entry which is preliminary data.</text>
</comment>